<evidence type="ECO:0000313" key="2">
    <source>
        <dbReference type="EMBL" id="NEN51351.1"/>
    </source>
</evidence>
<dbReference type="AlphaFoldDB" id="A0A6P0EUA8"/>
<organism evidence="1 3">
    <name type="scientific">Modestobacter muralis</name>
    <dbReference type="NCBI Taxonomy" id="1608614"/>
    <lineage>
        <taxon>Bacteria</taxon>
        <taxon>Bacillati</taxon>
        <taxon>Actinomycetota</taxon>
        <taxon>Actinomycetes</taxon>
        <taxon>Geodermatophilales</taxon>
        <taxon>Geodermatophilaceae</taxon>
        <taxon>Modestobacter</taxon>
    </lineage>
</organism>
<reference evidence="1 3" key="1">
    <citation type="submission" date="2020-01" db="EMBL/GenBank/DDBJ databases">
        <title>the WGS Modestobacter muralis CPCC 204518.</title>
        <authorList>
            <person name="Jiang Z."/>
        </authorList>
    </citation>
    <scope>NUCLEOTIDE SEQUENCE [LARGE SCALE GENOMIC DNA]</scope>
    <source>
        <strain evidence="1 3">DSM 100205</strain>
    </source>
</reference>
<comment type="caution">
    <text evidence="1">The sequence shown here is derived from an EMBL/GenBank/DDBJ whole genome shotgun (WGS) entry which is preliminary data.</text>
</comment>
<evidence type="ECO:0000313" key="3">
    <source>
        <dbReference type="Proteomes" id="UP000468828"/>
    </source>
</evidence>
<evidence type="ECO:0000313" key="1">
    <source>
        <dbReference type="EMBL" id="NEK94463.1"/>
    </source>
</evidence>
<dbReference type="EMBL" id="JAAGWH010000022">
    <property type="protein sequence ID" value="NEK94463.1"/>
    <property type="molecule type" value="Genomic_DNA"/>
</dbReference>
<dbReference type="Proteomes" id="UP000471152">
    <property type="component" value="Unassembled WGS sequence"/>
</dbReference>
<name>A0A6P0EUA8_9ACTN</name>
<protein>
    <submittedName>
        <fullName evidence="1">Uncharacterized protein</fullName>
    </submittedName>
</protein>
<proteinExistence type="predicted"/>
<reference evidence="2 4" key="2">
    <citation type="submission" date="2020-02" db="EMBL/GenBank/DDBJ databases">
        <title>The WGS of Modestobacter muralis DSM 100205.</title>
        <authorList>
            <person name="Jiang Z."/>
        </authorList>
    </citation>
    <scope>NUCLEOTIDE SEQUENCE [LARGE SCALE GENOMIC DNA]</scope>
    <source>
        <strain evidence="2 4">DSM 100205</strain>
    </source>
</reference>
<accession>A0A6P0EUA8</accession>
<gene>
    <name evidence="2" type="ORF">G3R41_10455</name>
    <name evidence="1" type="ORF">GCU67_09800</name>
</gene>
<keyword evidence="3" id="KW-1185">Reference proteome</keyword>
<evidence type="ECO:0000313" key="4">
    <source>
        <dbReference type="Proteomes" id="UP000471152"/>
    </source>
</evidence>
<dbReference type="RefSeq" id="WP_163611037.1">
    <property type="nucleotide sequence ID" value="NZ_JAAGWB010000024.1"/>
</dbReference>
<dbReference type="EMBL" id="JAAGWB010000024">
    <property type="protein sequence ID" value="NEN51351.1"/>
    <property type="molecule type" value="Genomic_DNA"/>
</dbReference>
<sequence>MDLEASDVRAGHLATIVRRALLDDHSASKHGGPIITCRKCAGDWGVAAAVAER</sequence>
<dbReference type="Proteomes" id="UP000468828">
    <property type="component" value="Unassembled WGS sequence"/>
</dbReference>